<reference evidence="2" key="2">
    <citation type="submission" date="2025-08" db="UniProtKB">
        <authorList>
            <consortium name="Ensembl"/>
        </authorList>
    </citation>
    <scope>IDENTIFICATION</scope>
</reference>
<reference evidence="2" key="3">
    <citation type="submission" date="2025-09" db="UniProtKB">
        <authorList>
            <consortium name="Ensembl"/>
        </authorList>
    </citation>
    <scope>IDENTIFICATION</scope>
</reference>
<keyword evidence="3" id="KW-1185">Reference proteome</keyword>
<evidence type="ECO:0000313" key="2">
    <source>
        <dbReference type="Ensembl" id="ENSPPYP00000002053.2"/>
    </source>
</evidence>
<dbReference type="GeneTree" id="ENSGT00550000076460"/>
<sequence length="110" mass="12042">MLMWWLVLLLLPTLKSVFCSLVTSLYLPNTEDLSLWLWPKPDLHSGMRTEVSTHTVPSKLGTASPCWRLAGAVPSPALSRLEALTRAVQVAEPLGSCGFQGGPCPGRRRD</sequence>
<evidence type="ECO:0000313" key="3">
    <source>
        <dbReference type="Proteomes" id="UP000001595"/>
    </source>
</evidence>
<feature type="signal peptide" evidence="1">
    <location>
        <begin position="1"/>
        <end position="19"/>
    </location>
</feature>
<evidence type="ECO:0000256" key="1">
    <source>
        <dbReference type="SAM" id="SignalP"/>
    </source>
</evidence>
<evidence type="ECO:0008006" key="4">
    <source>
        <dbReference type="Google" id="ProtNLM"/>
    </source>
</evidence>
<dbReference type="AlphaFoldDB" id="H2N8R1"/>
<accession>H2N8R1</accession>
<name>H2N8R1_PONAB</name>
<protein>
    <recommendedName>
        <fullName evidence="4">Secreted protein</fullName>
    </recommendedName>
</protein>
<dbReference type="OMA" id="PCWPLAG"/>
<feature type="chain" id="PRO_5035239806" description="Secreted protein" evidence="1">
    <location>
        <begin position="20"/>
        <end position="110"/>
    </location>
</feature>
<dbReference type="Ensembl" id="ENSPPYT00000002115.2">
    <property type="protein sequence ID" value="ENSPPYP00000002053.2"/>
    <property type="gene ID" value="ENSPPYG00000001770.2"/>
</dbReference>
<proteinExistence type="predicted"/>
<dbReference type="InParanoid" id="H2N8R1"/>
<organism evidence="2 3">
    <name type="scientific">Pongo abelii</name>
    <name type="common">Sumatran orangutan</name>
    <name type="synonym">Pongo pygmaeus abelii</name>
    <dbReference type="NCBI Taxonomy" id="9601"/>
    <lineage>
        <taxon>Eukaryota</taxon>
        <taxon>Metazoa</taxon>
        <taxon>Chordata</taxon>
        <taxon>Craniata</taxon>
        <taxon>Vertebrata</taxon>
        <taxon>Euteleostomi</taxon>
        <taxon>Mammalia</taxon>
        <taxon>Eutheria</taxon>
        <taxon>Euarchontoglires</taxon>
        <taxon>Primates</taxon>
        <taxon>Haplorrhini</taxon>
        <taxon>Catarrhini</taxon>
        <taxon>Hominidae</taxon>
        <taxon>Pongo</taxon>
    </lineage>
</organism>
<keyword evidence="1" id="KW-0732">Signal</keyword>
<dbReference type="HOGENOM" id="CLU_2190056_0_0_1"/>
<dbReference type="eggNOG" id="ENOG502T84S">
    <property type="taxonomic scope" value="Eukaryota"/>
</dbReference>
<reference evidence="2 3" key="1">
    <citation type="submission" date="2008-02" db="EMBL/GenBank/DDBJ databases">
        <title>A 6x draft sequence assembly of the Pongo pygmaeus abelii genome.</title>
        <authorList>
            <person name="Wilson R.K."/>
            <person name="Mardis E."/>
        </authorList>
    </citation>
    <scope>NUCLEOTIDE SEQUENCE [LARGE SCALE GENOMIC DNA]</scope>
</reference>
<dbReference type="Proteomes" id="UP000001595">
    <property type="component" value="Chromosome 1"/>
</dbReference>